<comment type="caution">
    <text evidence="1">The sequence shown here is derived from an EMBL/GenBank/DDBJ whole genome shotgun (WGS) entry which is preliminary data.</text>
</comment>
<organism evidence="1 2">
    <name type="scientific">Lapillicoccus jejuensis</name>
    <dbReference type="NCBI Taxonomy" id="402171"/>
    <lineage>
        <taxon>Bacteria</taxon>
        <taxon>Bacillati</taxon>
        <taxon>Actinomycetota</taxon>
        <taxon>Actinomycetes</taxon>
        <taxon>Micrococcales</taxon>
        <taxon>Intrasporangiaceae</taxon>
        <taxon>Lapillicoccus</taxon>
    </lineage>
</organism>
<gene>
    <name evidence="1" type="ORF">FB458_1902</name>
</gene>
<dbReference type="Proteomes" id="UP000317893">
    <property type="component" value="Unassembled WGS sequence"/>
</dbReference>
<keyword evidence="2" id="KW-1185">Reference proteome</keyword>
<dbReference type="EMBL" id="VFMN01000001">
    <property type="protein sequence ID" value="TQJ08807.1"/>
    <property type="molecule type" value="Genomic_DNA"/>
</dbReference>
<protein>
    <submittedName>
        <fullName evidence="1">Uncharacterized protein</fullName>
    </submittedName>
</protein>
<reference evidence="1 2" key="1">
    <citation type="submission" date="2019-06" db="EMBL/GenBank/DDBJ databases">
        <title>Sequencing the genomes of 1000 actinobacteria strains.</title>
        <authorList>
            <person name="Klenk H.-P."/>
        </authorList>
    </citation>
    <scope>NUCLEOTIDE SEQUENCE [LARGE SCALE GENOMIC DNA]</scope>
    <source>
        <strain evidence="1 2">DSM 18607</strain>
    </source>
</reference>
<dbReference type="AlphaFoldDB" id="A0A542E0C7"/>
<accession>A0A542E0C7</accession>
<evidence type="ECO:0000313" key="2">
    <source>
        <dbReference type="Proteomes" id="UP000317893"/>
    </source>
</evidence>
<evidence type="ECO:0000313" key="1">
    <source>
        <dbReference type="EMBL" id="TQJ08807.1"/>
    </source>
</evidence>
<dbReference type="OrthoDB" id="5197182at2"/>
<name>A0A542E0C7_9MICO</name>
<dbReference type="RefSeq" id="WP_141848274.1">
    <property type="nucleotide sequence ID" value="NZ_BAAAPR010000003.1"/>
</dbReference>
<proteinExistence type="predicted"/>
<sequence length="167" mass="17513">MDDLGLLSSGLLVVATDVERTTGIRLVLTPWDDPAEGVAALLHTDTERPTHAVWETIGLLGPGAGLALHPPRAHPTGLASPYGDLSALDTAHDVADVAQQVTQMVLWENGSDPTWPPCPDHGGVHPLRPRLDTPGWDGQERPDRPVASVRWTCPSGGGSVPVGALAP</sequence>